<feature type="transmembrane region" description="Helical" evidence="1">
    <location>
        <begin position="142"/>
        <end position="161"/>
    </location>
</feature>
<organism evidence="2 3">
    <name type="scientific">Undibacterium curvum</name>
    <dbReference type="NCBI Taxonomy" id="2762294"/>
    <lineage>
        <taxon>Bacteria</taxon>
        <taxon>Pseudomonadati</taxon>
        <taxon>Pseudomonadota</taxon>
        <taxon>Betaproteobacteria</taxon>
        <taxon>Burkholderiales</taxon>
        <taxon>Oxalobacteraceae</taxon>
        <taxon>Undibacterium</taxon>
    </lineage>
</organism>
<name>A0ABR7A4N0_9BURK</name>
<keyword evidence="1" id="KW-1133">Transmembrane helix</keyword>
<dbReference type="EMBL" id="JACOGD010000004">
    <property type="protein sequence ID" value="MBC3931864.1"/>
    <property type="molecule type" value="Genomic_DNA"/>
</dbReference>
<evidence type="ECO:0000256" key="1">
    <source>
        <dbReference type="SAM" id="Phobius"/>
    </source>
</evidence>
<gene>
    <name evidence="2" type="ORF">H8K43_09295</name>
</gene>
<proteinExistence type="predicted"/>
<sequence length="703" mass="78881">MSISDPAQLLQRIPELEELCADPKIIRAIASGDSFKVYRALVIARLLRRLPQHQQLLKQLTSERRLFAKPLKGTPALGSFYSLGFNFIGQSETDTDNSYIAMHALAVLFVVPVIPLGAYVVKSTGDRQWQIYARAPLGLAGWLYTRGVAASLVVMVMAGAIHSQYASQHQEITMLNGFNQTLTIEAAGQSVLLGAGQRQQLTLPAGKLQLIARANNQEVIDRLDIELKSSDKLSIWNIAGAAPLVKNTHTYYKVKPVQAESAGNQVVYCGKQFIEFENIEYPFTEPPQSIQMSKHAESKSVEQLDVIRIQDGDGAHACVRYAFGNGSEQLMVATLEAIAKMNQWTESDALSAIYTARMTSLSEAIRLSRLAHKKQPENLRLERILQDLRNEQGANREQLSEYDAKAKASPDNPDAQYLYASLLQGKAGLTAIQKLHGRFPDHTAILRSLIWREYIHGDYQQGLRHLARLHQLSEPDAQHLGDEEIFMLVALQRPQDAMAMLDRYLSSDSYEDKFGAATQLIRIYQLLGKDTGLAISRLPEQLRKDPAALEVLSARTGLLTQTKNPATELLLKSYKALREQPEKLMGIVQNFSIQQLNQHFGRDQLYLLFVKASQSEKKQLEDRLAIALNLAKPEREKIKAYIRGEAMNLDEYDIEPDLWNAARLLRSFHPGIPKTEQQSLRQQVIKNDVMHGAISYAAQHWQG</sequence>
<dbReference type="RefSeq" id="WP_186903570.1">
    <property type="nucleotide sequence ID" value="NZ_JACOGD010000004.1"/>
</dbReference>
<feature type="transmembrane region" description="Helical" evidence="1">
    <location>
        <begin position="100"/>
        <end position="121"/>
    </location>
</feature>
<reference evidence="2 3" key="1">
    <citation type="submission" date="2020-08" db="EMBL/GenBank/DDBJ databases">
        <title>Novel species isolated from subtropical streams in China.</title>
        <authorList>
            <person name="Lu H."/>
        </authorList>
    </citation>
    <scope>NUCLEOTIDE SEQUENCE [LARGE SCALE GENOMIC DNA]</scope>
    <source>
        <strain evidence="2 3">CY22W</strain>
    </source>
</reference>
<keyword evidence="1" id="KW-0812">Transmembrane</keyword>
<keyword evidence="1" id="KW-0472">Membrane</keyword>
<accession>A0ABR7A4N0</accession>
<evidence type="ECO:0000313" key="2">
    <source>
        <dbReference type="EMBL" id="MBC3931864.1"/>
    </source>
</evidence>
<comment type="caution">
    <text evidence="2">The sequence shown here is derived from an EMBL/GenBank/DDBJ whole genome shotgun (WGS) entry which is preliminary data.</text>
</comment>
<protein>
    <submittedName>
        <fullName evidence="2">Uncharacterized protein</fullName>
    </submittedName>
</protein>
<keyword evidence="3" id="KW-1185">Reference proteome</keyword>
<dbReference type="Proteomes" id="UP000654304">
    <property type="component" value="Unassembled WGS sequence"/>
</dbReference>
<evidence type="ECO:0000313" key="3">
    <source>
        <dbReference type="Proteomes" id="UP000654304"/>
    </source>
</evidence>